<dbReference type="RefSeq" id="WP_093034428.1">
    <property type="nucleotide sequence ID" value="NZ_FOAG01000004.1"/>
</dbReference>
<keyword evidence="1" id="KW-1133">Transmembrane helix</keyword>
<sequence>MKALLNKFVRDESGAALVEYGVALLVVILVGTAALITISTDTEAQFTDAAAATQAVRAAATTP</sequence>
<protein>
    <recommendedName>
        <fullName evidence="4">Pilus assembly protein Flp/PilA</fullName>
    </recommendedName>
</protein>
<evidence type="ECO:0008006" key="4">
    <source>
        <dbReference type="Google" id="ProtNLM"/>
    </source>
</evidence>
<accession>A0A1H7N581</accession>
<evidence type="ECO:0000256" key="1">
    <source>
        <dbReference type="SAM" id="Phobius"/>
    </source>
</evidence>
<gene>
    <name evidence="2" type="ORF">SAMN05443999_10437</name>
</gene>
<evidence type="ECO:0000313" key="3">
    <source>
        <dbReference type="Proteomes" id="UP000199582"/>
    </source>
</evidence>
<dbReference type="Proteomes" id="UP000199582">
    <property type="component" value="Unassembled WGS sequence"/>
</dbReference>
<dbReference type="STRING" id="1287727.SAMN05443999_10437"/>
<proteinExistence type="predicted"/>
<keyword evidence="1" id="KW-0812">Transmembrane</keyword>
<reference evidence="2 3" key="1">
    <citation type="submission" date="2016-10" db="EMBL/GenBank/DDBJ databases">
        <authorList>
            <person name="de Groot N.N."/>
        </authorList>
    </citation>
    <scope>NUCLEOTIDE SEQUENCE [LARGE SCALE GENOMIC DNA]</scope>
    <source>
        <strain evidence="2 3">DSM 100674</strain>
    </source>
</reference>
<dbReference type="AlphaFoldDB" id="A0A1H7N581"/>
<evidence type="ECO:0000313" key="2">
    <source>
        <dbReference type="EMBL" id="SEL18584.1"/>
    </source>
</evidence>
<keyword evidence="3" id="KW-1185">Reference proteome</keyword>
<feature type="transmembrane region" description="Helical" evidence="1">
    <location>
        <begin position="20"/>
        <end position="38"/>
    </location>
</feature>
<dbReference type="EMBL" id="FOAG01000004">
    <property type="protein sequence ID" value="SEL18584.1"/>
    <property type="molecule type" value="Genomic_DNA"/>
</dbReference>
<keyword evidence="1" id="KW-0472">Membrane</keyword>
<name>A0A1H7N581_9RHOB</name>
<organism evidence="2 3">
    <name type="scientific">Roseovarius azorensis</name>
    <dbReference type="NCBI Taxonomy" id="1287727"/>
    <lineage>
        <taxon>Bacteria</taxon>
        <taxon>Pseudomonadati</taxon>
        <taxon>Pseudomonadota</taxon>
        <taxon>Alphaproteobacteria</taxon>
        <taxon>Rhodobacterales</taxon>
        <taxon>Roseobacteraceae</taxon>
        <taxon>Roseovarius</taxon>
    </lineage>
</organism>
<dbReference type="OrthoDB" id="7711263at2"/>